<protein>
    <recommendedName>
        <fullName evidence="6">Pleckstrin homology domain-containing protein</fullName>
    </recommendedName>
</protein>
<reference evidence="4" key="1">
    <citation type="journal article" date="2014" name="Nat. Commun.">
        <title>The rainbow trout genome provides novel insights into evolution after whole-genome duplication in vertebrates.</title>
        <authorList>
            <person name="Berthelot C."/>
            <person name="Brunet F."/>
            <person name="Chalopin D."/>
            <person name="Juanchich A."/>
            <person name="Bernard M."/>
            <person name="Noel B."/>
            <person name="Bento P."/>
            <person name="Da Silva C."/>
            <person name="Labadie K."/>
            <person name="Alberti A."/>
            <person name="Aury J.M."/>
            <person name="Louis A."/>
            <person name="Dehais P."/>
            <person name="Bardou P."/>
            <person name="Montfort J."/>
            <person name="Klopp C."/>
            <person name="Cabau C."/>
            <person name="Gaspin C."/>
            <person name="Thorgaard G.H."/>
            <person name="Boussaha M."/>
            <person name="Quillet E."/>
            <person name="Guyomard R."/>
            <person name="Galiana D."/>
            <person name="Bobe J."/>
            <person name="Volff J.N."/>
            <person name="Genet C."/>
            <person name="Wincker P."/>
            <person name="Jaillon O."/>
            <person name="Roest Crollius H."/>
            <person name="Guiguen Y."/>
        </authorList>
    </citation>
    <scope>NUCLEOTIDE SEQUENCE [LARGE SCALE GENOMIC DNA]</scope>
</reference>
<evidence type="ECO:0008006" key="6">
    <source>
        <dbReference type="Google" id="ProtNLM"/>
    </source>
</evidence>
<dbReference type="SUPFAM" id="SSF50729">
    <property type="entry name" value="PH domain-like"/>
    <property type="match status" value="1"/>
</dbReference>
<dbReference type="PROSITE" id="PS50190">
    <property type="entry name" value="SEC7"/>
    <property type="match status" value="1"/>
</dbReference>
<feature type="domain" description="SEC7" evidence="3">
    <location>
        <begin position="2"/>
        <end position="92"/>
    </location>
</feature>
<reference evidence="4" key="2">
    <citation type="submission" date="2014-03" db="EMBL/GenBank/DDBJ databases">
        <authorList>
            <person name="Genoscope - CEA"/>
        </authorList>
    </citation>
    <scope>NUCLEOTIDE SEQUENCE</scope>
</reference>
<dbReference type="Pfam" id="PF15410">
    <property type="entry name" value="PH_9"/>
    <property type="match status" value="1"/>
</dbReference>
<dbReference type="GO" id="GO:0032012">
    <property type="term" value="P:regulation of ARF protein signal transduction"/>
    <property type="evidence" value="ECO:0007669"/>
    <property type="project" value="InterPro"/>
</dbReference>
<dbReference type="AlphaFoldDB" id="A0A060YAJ3"/>
<dbReference type="GO" id="GO:0005085">
    <property type="term" value="F:guanyl-nucleotide exchange factor activity"/>
    <property type="evidence" value="ECO:0007669"/>
    <property type="project" value="InterPro"/>
</dbReference>
<evidence type="ECO:0000313" key="4">
    <source>
        <dbReference type="EMBL" id="CDQ88968.1"/>
    </source>
</evidence>
<dbReference type="InterPro" id="IPR011993">
    <property type="entry name" value="PH-like_dom_sf"/>
</dbReference>
<dbReference type="EMBL" id="FR909090">
    <property type="protein sequence ID" value="CDQ88968.1"/>
    <property type="molecule type" value="Genomic_DNA"/>
</dbReference>
<dbReference type="InterPro" id="IPR000904">
    <property type="entry name" value="Sec7_dom"/>
</dbReference>
<dbReference type="FunFam" id="2.30.29.30:FF:000054">
    <property type="entry name" value="PH and SEC7 domain-containing protein 3"/>
    <property type="match status" value="1"/>
</dbReference>
<evidence type="ECO:0000259" key="2">
    <source>
        <dbReference type="PROSITE" id="PS50003"/>
    </source>
</evidence>
<name>A0A060YAJ3_ONCMY</name>
<dbReference type="Gene3D" id="2.30.29.30">
    <property type="entry name" value="Pleckstrin-homology domain (PH domain)/Phosphotyrosine-binding domain (PTB)"/>
    <property type="match status" value="1"/>
</dbReference>
<dbReference type="Proteomes" id="UP000193380">
    <property type="component" value="Unassembled WGS sequence"/>
</dbReference>
<dbReference type="GO" id="GO:0032587">
    <property type="term" value="C:ruffle membrane"/>
    <property type="evidence" value="ECO:0007669"/>
    <property type="project" value="UniProtKB-SubCell"/>
</dbReference>
<dbReference type="PANTHER" id="PTHR10663">
    <property type="entry name" value="GUANYL-NUCLEOTIDE EXCHANGE FACTOR"/>
    <property type="match status" value="1"/>
</dbReference>
<dbReference type="PROSITE" id="PS50003">
    <property type="entry name" value="PH_DOMAIN"/>
    <property type="match status" value="1"/>
</dbReference>
<dbReference type="InterPro" id="IPR001849">
    <property type="entry name" value="PH_domain"/>
</dbReference>
<dbReference type="InterPro" id="IPR023394">
    <property type="entry name" value="Sec7_C_sf"/>
</dbReference>
<evidence type="ECO:0000259" key="3">
    <source>
        <dbReference type="PROSITE" id="PS50190"/>
    </source>
</evidence>
<dbReference type="InterPro" id="IPR041681">
    <property type="entry name" value="PH_9"/>
</dbReference>
<organism evidence="4 5">
    <name type="scientific">Oncorhynchus mykiss</name>
    <name type="common">Rainbow trout</name>
    <name type="synonym">Salmo gairdneri</name>
    <dbReference type="NCBI Taxonomy" id="8022"/>
    <lineage>
        <taxon>Eukaryota</taxon>
        <taxon>Metazoa</taxon>
        <taxon>Chordata</taxon>
        <taxon>Craniata</taxon>
        <taxon>Vertebrata</taxon>
        <taxon>Euteleostomi</taxon>
        <taxon>Actinopterygii</taxon>
        <taxon>Neopterygii</taxon>
        <taxon>Teleostei</taxon>
        <taxon>Protacanthopterygii</taxon>
        <taxon>Salmoniformes</taxon>
        <taxon>Salmonidae</taxon>
        <taxon>Salmoninae</taxon>
        <taxon>Oncorhynchus</taxon>
    </lineage>
</organism>
<dbReference type="PANTHER" id="PTHR10663:SF334">
    <property type="entry name" value="PH AND SEC7 DOMAIN-CONTAINING PROTEIN 1"/>
    <property type="match status" value="1"/>
</dbReference>
<dbReference type="Gene3D" id="1.10.1000.11">
    <property type="entry name" value="Arf Nucleotide-binding Site Opener,domain 2"/>
    <property type="match status" value="1"/>
</dbReference>
<feature type="domain" description="PH" evidence="2">
    <location>
        <begin position="109"/>
        <end position="205"/>
    </location>
</feature>
<dbReference type="Pfam" id="PF01369">
    <property type="entry name" value="Sec7"/>
    <property type="match status" value="1"/>
</dbReference>
<dbReference type="SUPFAM" id="SSF48425">
    <property type="entry name" value="Sec7 domain"/>
    <property type="match status" value="1"/>
</dbReference>
<evidence type="ECO:0000313" key="5">
    <source>
        <dbReference type="Proteomes" id="UP000193380"/>
    </source>
</evidence>
<evidence type="ECO:0000256" key="1">
    <source>
        <dbReference type="ARBA" id="ARBA00004632"/>
    </source>
</evidence>
<dbReference type="PaxDb" id="8022-A0A060YAJ3"/>
<gene>
    <name evidence="4" type="ORF">GSONMT00006475001</name>
</gene>
<comment type="subcellular location">
    <subcellularLocation>
        <location evidence="1">Cell projection</location>
        <location evidence="1">Ruffle membrane</location>
    </subcellularLocation>
</comment>
<proteinExistence type="predicted"/>
<dbReference type="InterPro" id="IPR035999">
    <property type="entry name" value="Sec7_dom_sf"/>
</dbReference>
<dbReference type="STRING" id="8022.A0A060YAJ3"/>
<accession>A0A060YAJ3</accession>
<sequence length="205" mass="23608">MGETQERERVLSHFSRRYLHCNPILIHTEDGVHTLTCALMLLNTDLHGHALYNSIKNEKLQWTIDEEEMRKSFSELGDTNQADSTSKHMKSMASGEKHLVTMAQPSGALLYKNGFLVRKVHADSDGKRTPRGKRGWKTFYGILKGLILYLQKGEYRPDKQLSDEDLKNAVSIHHSLAMRAADYSKRPNVFYLRTADWRVYLFQAP</sequence>